<evidence type="ECO:0000313" key="2">
    <source>
        <dbReference type="Proteomes" id="UP001252243"/>
    </source>
</evidence>
<reference evidence="1 2" key="1">
    <citation type="submission" date="2023-07" db="EMBL/GenBank/DDBJ databases">
        <title>Sorghum-associated microbial communities from plants grown in Nebraska, USA.</title>
        <authorList>
            <person name="Schachtman D."/>
        </authorList>
    </citation>
    <scope>NUCLEOTIDE SEQUENCE [LARGE SCALE GENOMIC DNA]</scope>
    <source>
        <strain evidence="1 2">BE167</strain>
    </source>
</reference>
<keyword evidence="2" id="KW-1185">Reference proteome</keyword>
<proteinExistence type="predicted"/>
<dbReference type="EMBL" id="JAVDVQ010000002">
    <property type="protein sequence ID" value="MDR7081444.1"/>
    <property type="molecule type" value="Genomic_DNA"/>
</dbReference>
<protein>
    <submittedName>
        <fullName evidence="1">Uncharacterized protein</fullName>
    </submittedName>
</protein>
<dbReference type="Proteomes" id="UP001252243">
    <property type="component" value="Unassembled WGS sequence"/>
</dbReference>
<name>A0ABU1U8F4_9MICC</name>
<evidence type="ECO:0000313" key="1">
    <source>
        <dbReference type="EMBL" id="MDR7081444.1"/>
    </source>
</evidence>
<organism evidence="1 2">
    <name type="scientific">Arthrobacter ginsengisoli</name>
    <dbReference type="NCBI Taxonomy" id="1356565"/>
    <lineage>
        <taxon>Bacteria</taxon>
        <taxon>Bacillati</taxon>
        <taxon>Actinomycetota</taxon>
        <taxon>Actinomycetes</taxon>
        <taxon>Micrococcales</taxon>
        <taxon>Micrococcaceae</taxon>
        <taxon>Arthrobacter</taxon>
    </lineage>
</organism>
<comment type="caution">
    <text evidence="1">The sequence shown here is derived from an EMBL/GenBank/DDBJ whole genome shotgun (WGS) entry which is preliminary data.</text>
</comment>
<sequence>MTDRRPYFAKVIAHDWATPGRPSTPGIAFIGRGGLSAHLTPAEAISLSNHIVDLVESLEKEN</sequence>
<accession>A0ABU1U8F4</accession>
<dbReference type="RefSeq" id="WP_310050607.1">
    <property type="nucleotide sequence ID" value="NZ_JAVDVQ010000002.1"/>
</dbReference>
<gene>
    <name evidence="1" type="ORF">J2X01_000721</name>
</gene>